<dbReference type="Proteomes" id="UP000728185">
    <property type="component" value="Unassembled WGS sequence"/>
</dbReference>
<protein>
    <submittedName>
        <fullName evidence="2">Transcription initiation factor TFIID subunit 3</fullName>
    </submittedName>
</protein>
<sequence length="232" mass="26898">MYLFFFHSVLQTQAVEEEQCWREILHRRKERESREHRHRHSKSKHSSTSKSKLQQALDAYERELRREAKRKLELSASGVSSSANEPDFWLNVARSQDTSDRWGHDGWEELQRPGPPITESFLSYPSESIRTQTVLKPPAPKLPVIDNTPPTAPVPSKDDTRSSCPKLKDNSKVHKRNKKEKKHKKGKKSSAQSDQKVAPSKPPSEKEKRRDSRSSSLSTIHSDEEIEWLERK</sequence>
<dbReference type="EMBL" id="LUCM01005173">
    <property type="protein sequence ID" value="KAA0193234.1"/>
    <property type="molecule type" value="Genomic_DNA"/>
</dbReference>
<keyword evidence="3" id="KW-1185">Reference proteome</keyword>
<organism evidence="2 3">
    <name type="scientific">Fasciolopsis buskii</name>
    <dbReference type="NCBI Taxonomy" id="27845"/>
    <lineage>
        <taxon>Eukaryota</taxon>
        <taxon>Metazoa</taxon>
        <taxon>Spiralia</taxon>
        <taxon>Lophotrochozoa</taxon>
        <taxon>Platyhelminthes</taxon>
        <taxon>Trematoda</taxon>
        <taxon>Digenea</taxon>
        <taxon>Plagiorchiida</taxon>
        <taxon>Echinostomata</taxon>
        <taxon>Echinostomatoidea</taxon>
        <taxon>Fasciolidae</taxon>
        <taxon>Fasciolopsis</taxon>
    </lineage>
</organism>
<feature type="region of interest" description="Disordered" evidence="1">
    <location>
        <begin position="135"/>
        <end position="232"/>
    </location>
</feature>
<feature type="compositionally biased region" description="Basic residues" evidence="1">
    <location>
        <begin position="36"/>
        <end position="47"/>
    </location>
</feature>
<feature type="region of interest" description="Disordered" evidence="1">
    <location>
        <begin position="31"/>
        <end position="62"/>
    </location>
</feature>
<feature type="compositionally biased region" description="Basic residues" evidence="1">
    <location>
        <begin position="173"/>
        <end position="188"/>
    </location>
</feature>
<feature type="compositionally biased region" description="Basic and acidic residues" evidence="1">
    <location>
        <begin position="156"/>
        <end position="172"/>
    </location>
</feature>
<accession>A0A8E0RVY3</accession>
<proteinExistence type="predicted"/>
<reference evidence="2" key="1">
    <citation type="submission" date="2019-05" db="EMBL/GenBank/DDBJ databases">
        <title>Annotation for the trematode Fasciolopsis buski.</title>
        <authorList>
            <person name="Choi Y.-J."/>
        </authorList>
    </citation>
    <scope>NUCLEOTIDE SEQUENCE</scope>
    <source>
        <strain evidence="2">HT</strain>
        <tissue evidence="2">Whole worm</tissue>
    </source>
</reference>
<name>A0A8E0RVY3_9TREM</name>
<feature type="compositionally biased region" description="Basic and acidic residues" evidence="1">
    <location>
        <begin position="203"/>
        <end position="213"/>
    </location>
</feature>
<dbReference type="OrthoDB" id="6282222at2759"/>
<gene>
    <name evidence="2" type="ORF">FBUS_06139</name>
</gene>
<dbReference type="AlphaFoldDB" id="A0A8E0RVY3"/>
<evidence type="ECO:0000313" key="2">
    <source>
        <dbReference type="EMBL" id="KAA0193234.1"/>
    </source>
</evidence>
<evidence type="ECO:0000256" key="1">
    <source>
        <dbReference type="SAM" id="MobiDB-lite"/>
    </source>
</evidence>
<comment type="caution">
    <text evidence="2">The sequence shown here is derived from an EMBL/GenBank/DDBJ whole genome shotgun (WGS) entry which is preliminary data.</text>
</comment>
<evidence type="ECO:0000313" key="3">
    <source>
        <dbReference type="Proteomes" id="UP000728185"/>
    </source>
</evidence>